<name>A0A101PTW4_STRCK</name>
<keyword evidence="2" id="KW-0378">Hydrolase</keyword>
<dbReference type="InterPro" id="IPR011042">
    <property type="entry name" value="6-blade_b-propeller_TolB-like"/>
</dbReference>
<evidence type="ECO:0000259" key="3">
    <source>
        <dbReference type="Pfam" id="PF08450"/>
    </source>
</evidence>
<keyword evidence="5" id="KW-1185">Reference proteome</keyword>
<dbReference type="GO" id="GO:0016787">
    <property type="term" value="F:hydrolase activity"/>
    <property type="evidence" value="ECO:0007669"/>
    <property type="project" value="UniProtKB-KW"/>
</dbReference>
<comment type="similarity">
    <text evidence="1">Belongs to the SMP-30/CGR1 family.</text>
</comment>
<evidence type="ECO:0000313" key="4">
    <source>
        <dbReference type="EMBL" id="KUN17627.1"/>
    </source>
</evidence>
<sequence length="236" mass="24545">MYTSLQFSPADGKIYLTDVNGKIDRMNPDGSGFTNVVSGDVLGRPLAADDIAFDRNGALFVTDFQGTPWKATGRVIRFDPNGTHPTLLMDGLAGANGVSFDPTYSALWVSEFRAGRTAYLPLSADHKSVVDPSIGMSGNEGVGGFDSNAVDASGNIYEAAFGDGKIYVYSPHGTLLATIVVPQTMPAPELLTTNLVIKPGTHDGYLVVGGDNGGFVYTFRALGLGDAQSNGGGAGA</sequence>
<dbReference type="PANTHER" id="PTHR47572">
    <property type="entry name" value="LIPOPROTEIN-RELATED"/>
    <property type="match status" value="1"/>
</dbReference>
<dbReference type="Proteomes" id="UP000053398">
    <property type="component" value="Unassembled WGS sequence"/>
</dbReference>
<dbReference type="InterPro" id="IPR051262">
    <property type="entry name" value="SMP-30/CGR1_Lactonase"/>
</dbReference>
<feature type="domain" description="SMP-30/Gluconolactonase/LRE-like region" evidence="3">
    <location>
        <begin position="10"/>
        <end position="186"/>
    </location>
</feature>
<gene>
    <name evidence="4" type="ORF">AQJ11_37850</name>
</gene>
<evidence type="ECO:0000256" key="1">
    <source>
        <dbReference type="ARBA" id="ARBA00008853"/>
    </source>
</evidence>
<accession>A0A101PTW4</accession>
<dbReference type="SUPFAM" id="SSF63829">
    <property type="entry name" value="Calcium-dependent phosphotriesterase"/>
    <property type="match status" value="1"/>
</dbReference>
<comment type="caution">
    <text evidence="4">The sequence shown here is derived from an EMBL/GenBank/DDBJ whole genome shotgun (WGS) entry which is preliminary data.</text>
</comment>
<dbReference type="Pfam" id="PF08450">
    <property type="entry name" value="SGL"/>
    <property type="match status" value="1"/>
</dbReference>
<reference evidence="4 5" key="1">
    <citation type="submission" date="2015-10" db="EMBL/GenBank/DDBJ databases">
        <title>Draft genome sequence of Streptomyces corchorusii DSM 40340, type strain for the species Streptomyces corchorusii.</title>
        <authorList>
            <person name="Ruckert C."/>
            <person name="Winkler A."/>
            <person name="Kalinowski J."/>
            <person name="Kampfer P."/>
            <person name="Glaeser S."/>
        </authorList>
    </citation>
    <scope>NUCLEOTIDE SEQUENCE [LARGE SCALE GENOMIC DNA]</scope>
    <source>
        <strain evidence="4 5">DSM 40340</strain>
    </source>
</reference>
<organism evidence="4 5">
    <name type="scientific">Streptomyces corchorusii</name>
    <name type="common">Streptomyces chibaensis</name>
    <dbReference type="NCBI Taxonomy" id="1903"/>
    <lineage>
        <taxon>Bacteria</taxon>
        <taxon>Bacillati</taxon>
        <taxon>Actinomycetota</taxon>
        <taxon>Actinomycetes</taxon>
        <taxon>Kitasatosporales</taxon>
        <taxon>Streptomycetaceae</taxon>
        <taxon>Streptomyces</taxon>
    </lineage>
</organism>
<dbReference type="RefSeq" id="WP_059266328.1">
    <property type="nucleotide sequence ID" value="NZ_KQ948370.1"/>
</dbReference>
<dbReference type="EMBL" id="LMWP01000048">
    <property type="protein sequence ID" value="KUN17627.1"/>
    <property type="molecule type" value="Genomic_DNA"/>
</dbReference>
<evidence type="ECO:0000256" key="2">
    <source>
        <dbReference type="ARBA" id="ARBA00022801"/>
    </source>
</evidence>
<protein>
    <recommendedName>
        <fullName evidence="3">SMP-30/Gluconolactonase/LRE-like region domain-containing protein</fullName>
    </recommendedName>
</protein>
<dbReference type="PANTHER" id="PTHR47572:SF4">
    <property type="entry name" value="LACTONASE DRP35"/>
    <property type="match status" value="1"/>
</dbReference>
<dbReference type="InterPro" id="IPR013658">
    <property type="entry name" value="SGL"/>
</dbReference>
<dbReference type="Gene3D" id="2.120.10.30">
    <property type="entry name" value="TolB, C-terminal domain"/>
    <property type="match status" value="1"/>
</dbReference>
<proteinExistence type="inferred from homology"/>
<evidence type="ECO:0000313" key="5">
    <source>
        <dbReference type="Proteomes" id="UP000053398"/>
    </source>
</evidence>
<dbReference type="AlphaFoldDB" id="A0A101PTW4"/>